<dbReference type="AlphaFoldDB" id="A0A1Q9CYN3"/>
<feature type="region of interest" description="Disordered" evidence="1">
    <location>
        <begin position="730"/>
        <end position="933"/>
    </location>
</feature>
<feature type="region of interest" description="Disordered" evidence="1">
    <location>
        <begin position="303"/>
        <end position="336"/>
    </location>
</feature>
<proteinExistence type="predicted"/>
<keyword evidence="2" id="KW-0472">Membrane</keyword>
<evidence type="ECO:0000256" key="2">
    <source>
        <dbReference type="SAM" id="Phobius"/>
    </source>
</evidence>
<evidence type="ECO:0000313" key="3">
    <source>
        <dbReference type="EMBL" id="OLP88034.1"/>
    </source>
</evidence>
<feature type="compositionally biased region" description="Basic and acidic residues" evidence="1">
    <location>
        <begin position="890"/>
        <end position="909"/>
    </location>
</feature>
<evidence type="ECO:0000313" key="4">
    <source>
        <dbReference type="Proteomes" id="UP000186817"/>
    </source>
</evidence>
<feature type="compositionally biased region" description="Basic and acidic residues" evidence="1">
    <location>
        <begin position="318"/>
        <end position="335"/>
    </location>
</feature>
<feature type="compositionally biased region" description="Pro residues" evidence="1">
    <location>
        <begin position="680"/>
        <end position="690"/>
    </location>
</feature>
<protein>
    <submittedName>
        <fullName evidence="3">Uncharacterized protein</fullName>
    </submittedName>
</protein>
<evidence type="ECO:0000256" key="1">
    <source>
        <dbReference type="SAM" id="MobiDB-lite"/>
    </source>
</evidence>
<organism evidence="3 4">
    <name type="scientific">Symbiodinium microadriaticum</name>
    <name type="common">Dinoflagellate</name>
    <name type="synonym">Zooxanthella microadriatica</name>
    <dbReference type="NCBI Taxonomy" id="2951"/>
    <lineage>
        <taxon>Eukaryota</taxon>
        <taxon>Sar</taxon>
        <taxon>Alveolata</taxon>
        <taxon>Dinophyceae</taxon>
        <taxon>Suessiales</taxon>
        <taxon>Symbiodiniaceae</taxon>
        <taxon>Symbiodinium</taxon>
    </lineage>
</organism>
<feature type="transmembrane region" description="Helical" evidence="2">
    <location>
        <begin position="163"/>
        <end position="185"/>
    </location>
</feature>
<feature type="region of interest" description="Disordered" evidence="1">
    <location>
        <begin position="370"/>
        <end position="399"/>
    </location>
</feature>
<gene>
    <name evidence="3" type="ORF">AK812_SmicGene30696</name>
</gene>
<sequence length="933" mass="102232">MASAGVFTVAPLAARVARPGTLRPLPGRHDRTERSEARLCEASRASPLVVLGAALLVRRAPRRADSSASDRLLYDSLRREVGRMKSRRRKKDEVSQVRWIRPALQGGPRRRSLASFSGAPVAARVLGAVCFLGPLVLAIPYGAQFFASSSTLRELLLKPLLPLVLAYHSSRFANLLCIAALYGLVARNKSLHPLTCSLGRQASTLMMMQFPANFLLQFLGATPGPLANLARAVIFLYFVYSVSLGVLGSLRGRAFELPFVGTGAGTFSLRSPRPSSGEGDREWKVPVFGLIQMLGSECSHSEHFDTRAPVGESTNVQSERELHPAQEISGKEQRTKMQTMLATAQEATQASLKQKVSQLMSALQESEASTAEAAAQVQDSEGREEAYVSRLERERSRNSTLAQEARHLVATHKSLEAELEQQYDTTRAWQLCSAEMRAEGPSSGSRRPERHPPEAVWLQWPHYRKSACAAIKLTVKNTALCVSAFDAFAGEYGMTTKGLPPQRSQGTGMTLDYVIQTLQNELRQGMEQQQQRLSEETLGTIEEGLAPVHELIEKVENKITKGIQATLANAQGLSKGQDLGLTGEYDIHKRRAEMPEMHPRSATGEKPSHTYAVTKQRPAQPVSPGPWGPQDEEFEQEAWSSILGYVPGIPHQEKPPRKNKNPGEQAEDARKTTAVEQAAGPPPAAQPPPLKATRGVLRGLSPLAAGAARAIPEAKHVPVKPGDGVYYQKAAPRGSEHAAQQTHDHTEPTKTIRDNHNNSDDYLHAPGLVLETQPPPALLVPPGGPTPLHRGLHPDQDAFEDASPTDEARDQRQEARGDPPGAAKEDAEEPDWSRDSQDEADEGKDDDIANYDMPGPSHGTRGSERPAEPDGAPPSRPAINHGSGEALSAEEMRTERNRRARAEWREWRRQQRRRGLAPGYFYPSGAEQWKRRT</sequence>
<feature type="region of interest" description="Disordered" evidence="1">
    <location>
        <begin position="646"/>
        <end position="693"/>
    </location>
</feature>
<dbReference type="OrthoDB" id="423861at2759"/>
<feature type="compositionally biased region" description="Basic and acidic residues" evidence="1">
    <location>
        <begin position="806"/>
        <end position="817"/>
    </location>
</feature>
<feature type="compositionally biased region" description="Basic and acidic residues" evidence="1">
    <location>
        <begin position="742"/>
        <end position="763"/>
    </location>
</feature>
<dbReference type="Proteomes" id="UP000186817">
    <property type="component" value="Unassembled WGS sequence"/>
</dbReference>
<feature type="region of interest" description="Disordered" evidence="1">
    <location>
        <begin position="613"/>
        <end position="633"/>
    </location>
</feature>
<accession>A0A1Q9CYN3</accession>
<feature type="transmembrane region" description="Helical" evidence="2">
    <location>
        <begin position="229"/>
        <end position="250"/>
    </location>
</feature>
<dbReference type="EMBL" id="LSRX01000831">
    <property type="protein sequence ID" value="OLP88034.1"/>
    <property type="molecule type" value="Genomic_DNA"/>
</dbReference>
<feature type="compositionally biased region" description="Pro residues" evidence="1">
    <location>
        <begin position="773"/>
        <end position="785"/>
    </location>
</feature>
<reference evidence="3 4" key="1">
    <citation type="submission" date="2016-02" db="EMBL/GenBank/DDBJ databases">
        <title>Genome analysis of coral dinoflagellate symbionts highlights evolutionary adaptations to a symbiotic lifestyle.</title>
        <authorList>
            <person name="Aranda M."/>
            <person name="Li Y."/>
            <person name="Liew Y.J."/>
            <person name="Baumgarten S."/>
            <person name="Simakov O."/>
            <person name="Wilson M."/>
            <person name="Piel J."/>
            <person name="Ashoor H."/>
            <person name="Bougouffa S."/>
            <person name="Bajic V.B."/>
            <person name="Ryu T."/>
            <person name="Ravasi T."/>
            <person name="Bayer T."/>
            <person name="Micklem G."/>
            <person name="Kim H."/>
            <person name="Bhak J."/>
            <person name="Lajeunesse T.C."/>
            <person name="Voolstra C.R."/>
        </authorList>
    </citation>
    <scope>NUCLEOTIDE SEQUENCE [LARGE SCALE GENOMIC DNA]</scope>
    <source>
        <strain evidence="3 4">CCMP2467</strain>
    </source>
</reference>
<comment type="caution">
    <text evidence="3">The sequence shown here is derived from an EMBL/GenBank/DDBJ whole genome shotgun (WGS) entry which is preliminary data.</text>
</comment>
<keyword evidence="4" id="KW-1185">Reference proteome</keyword>
<feature type="transmembrane region" description="Helical" evidence="2">
    <location>
        <begin position="121"/>
        <end position="143"/>
    </location>
</feature>
<name>A0A1Q9CYN3_SYMMI</name>
<keyword evidence="2" id="KW-1133">Transmembrane helix</keyword>
<feature type="compositionally biased region" description="Acidic residues" evidence="1">
    <location>
        <begin position="838"/>
        <end position="849"/>
    </location>
</feature>
<keyword evidence="2" id="KW-0812">Transmembrane</keyword>
<feature type="compositionally biased region" description="Basic and acidic residues" evidence="1">
    <location>
        <begin position="380"/>
        <end position="397"/>
    </location>
</feature>